<dbReference type="InterPro" id="IPR017853">
    <property type="entry name" value="GH"/>
</dbReference>
<organism evidence="8 9">
    <name type="scientific">Marasmius tenuissimus</name>
    <dbReference type="NCBI Taxonomy" id="585030"/>
    <lineage>
        <taxon>Eukaryota</taxon>
        <taxon>Fungi</taxon>
        <taxon>Dikarya</taxon>
        <taxon>Basidiomycota</taxon>
        <taxon>Agaricomycotina</taxon>
        <taxon>Agaricomycetes</taxon>
        <taxon>Agaricomycetidae</taxon>
        <taxon>Agaricales</taxon>
        <taxon>Marasmiineae</taxon>
        <taxon>Marasmiaceae</taxon>
        <taxon>Marasmius</taxon>
    </lineage>
</organism>
<dbReference type="SUPFAM" id="SSF52279">
    <property type="entry name" value="Beta-D-glucan exohydrolase, C-terminal domain"/>
    <property type="match status" value="1"/>
</dbReference>
<evidence type="ECO:0000259" key="7">
    <source>
        <dbReference type="PROSITE" id="PS51820"/>
    </source>
</evidence>
<comment type="catalytic activity">
    <reaction evidence="1 6">
        <text>Hydrolysis of terminal, non-reducing beta-D-glucosyl residues with release of beta-D-glucose.</text>
        <dbReference type="EC" id="3.2.1.21"/>
    </reaction>
</comment>
<dbReference type="InterPro" id="IPR026891">
    <property type="entry name" value="Fn3-like"/>
</dbReference>
<dbReference type="InterPro" id="IPR019800">
    <property type="entry name" value="Glyco_hydro_3_AS"/>
</dbReference>
<dbReference type="Proteomes" id="UP001437256">
    <property type="component" value="Unassembled WGS sequence"/>
</dbReference>
<evidence type="ECO:0000256" key="4">
    <source>
        <dbReference type="ARBA" id="ARBA00022801"/>
    </source>
</evidence>
<dbReference type="InterPro" id="IPR001764">
    <property type="entry name" value="Glyco_hydro_3_N"/>
</dbReference>
<dbReference type="InterPro" id="IPR036962">
    <property type="entry name" value="Glyco_hydro_3_N_sf"/>
</dbReference>
<name>A0ABR3AE20_9AGAR</name>
<dbReference type="InterPro" id="IPR037524">
    <property type="entry name" value="PA14/GLEYA"/>
</dbReference>
<dbReference type="EMBL" id="JBBXMP010000003">
    <property type="protein sequence ID" value="KAL0071632.1"/>
    <property type="molecule type" value="Genomic_DNA"/>
</dbReference>
<dbReference type="PANTHER" id="PTHR42715">
    <property type="entry name" value="BETA-GLUCOSIDASE"/>
    <property type="match status" value="1"/>
</dbReference>
<dbReference type="Pfam" id="PF14310">
    <property type="entry name" value="Fn3-like"/>
    <property type="match status" value="1"/>
</dbReference>
<dbReference type="SMART" id="SM01217">
    <property type="entry name" value="Fn3_like"/>
    <property type="match status" value="1"/>
</dbReference>
<evidence type="ECO:0000256" key="3">
    <source>
        <dbReference type="ARBA" id="ARBA00012744"/>
    </source>
</evidence>
<evidence type="ECO:0000313" key="8">
    <source>
        <dbReference type="EMBL" id="KAL0071632.1"/>
    </source>
</evidence>
<evidence type="ECO:0000256" key="1">
    <source>
        <dbReference type="ARBA" id="ARBA00000448"/>
    </source>
</evidence>
<dbReference type="PROSITE" id="PS00775">
    <property type="entry name" value="GLYCOSYL_HYDROL_F3"/>
    <property type="match status" value="1"/>
</dbReference>
<dbReference type="Gene3D" id="2.60.120.260">
    <property type="entry name" value="Galactose-binding domain-like"/>
    <property type="match status" value="1"/>
</dbReference>
<dbReference type="InterPro" id="IPR013783">
    <property type="entry name" value="Ig-like_fold"/>
</dbReference>
<keyword evidence="4 6" id="KW-0378">Hydrolase</keyword>
<accession>A0ABR3AE20</accession>
<dbReference type="Gene3D" id="3.40.50.1700">
    <property type="entry name" value="Glycoside hydrolase family 3 C-terminal domain"/>
    <property type="match status" value="1"/>
</dbReference>
<dbReference type="PRINTS" id="PR00133">
    <property type="entry name" value="GLHYDRLASE3"/>
</dbReference>
<dbReference type="SMART" id="SM00758">
    <property type="entry name" value="PA14"/>
    <property type="match status" value="1"/>
</dbReference>
<dbReference type="Pfam" id="PF00933">
    <property type="entry name" value="Glyco_hydro_3"/>
    <property type="match status" value="1"/>
</dbReference>
<keyword evidence="6" id="KW-0119">Carbohydrate metabolism</keyword>
<dbReference type="Gene3D" id="3.20.20.300">
    <property type="entry name" value="Glycoside hydrolase, family 3, N-terminal domain"/>
    <property type="match status" value="1"/>
</dbReference>
<dbReference type="Gene3D" id="2.60.40.10">
    <property type="entry name" value="Immunoglobulins"/>
    <property type="match status" value="1"/>
</dbReference>
<keyword evidence="9" id="KW-1185">Reference proteome</keyword>
<reference evidence="8 9" key="1">
    <citation type="submission" date="2024-05" db="EMBL/GenBank/DDBJ databases">
        <title>A draft genome resource for the thread blight pathogen Marasmius tenuissimus strain MS-2.</title>
        <authorList>
            <person name="Yulfo-Soto G.E."/>
            <person name="Baruah I.K."/>
            <person name="Amoako-Attah I."/>
            <person name="Bukari Y."/>
            <person name="Meinhardt L.W."/>
            <person name="Bailey B.A."/>
            <person name="Cohen S.P."/>
        </authorList>
    </citation>
    <scope>NUCLEOTIDE SEQUENCE [LARGE SCALE GENOMIC DNA]</scope>
    <source>
        <strain evidence="8 9">MS-2</strain>
    </source>
</reference>
<dbReference type="InterPro" id="IPR011658">
    <property type="entry name" value="PA14_dom"/>
</dbReference>
<evidence type="ECO:0000313" key="9">
    <source>
        <dbReference type="Proteomes" id="UP001437256"/>
    </source>
</evidence>
<dbReference type="PANTHER" id="PTHR42715:SF27">
    <property type="entry name" value="BETA-GLUCOSIDASE-RELATED"/>
    <property type="match status" value="1"/>
</dbReference>
<protein>
    <recommendedName>
        <fullName evidence="3 6">beta-glucosidase</fullName>
        <ecNumber evidence="3 6">3.2.1.21</ecNumber>
    </recommendedName>
</protein>
<dbReference type="InterPro" id="IPR002772">
    <property type="entry name" value="Glyco_hydro_3_C"/>
</dbReference>
<dbReference type="SUPFAM" id="SSF51445">
    <property type="entry name" value="(Trans)glycosidases"/>
    <property type="match status" value="1"/>
</dbReference>
<evidence type="ECO:0000256" key="2">
    <source>
        <dbReference type="ARBA" id="ARBA00005336"/>
    </source>
</evidence>
<keyword evidence="6" id="KW-0624">Polysaccharide degradation</keyword>
<comment type="similarity">
    <text evidence="2 6">Belongs to the glycosyl hydrolase 3 family.</text>
</comment>
<dbReference type="PROSITE" id="PS51820">
    <property type="entry name" value="PA14"/>
    <property type="match status" value="1"/>
</dbReference>
<evidence type="ECO:0000256" key="6">
    <source>
        <dbReference type="RuleBase" id="RU361161"/>
    </source>
</evidence>
<dbReference type="InterPro" id="IPR036881">
    <property type="entry name" value="Glyco_hydro_3_C_sf"/>
</dbReference>
<sequence length="862" mass="94994">MDRSFLDADVQQLVKKLSLDEKISLLGAPNWWNTHSVDRLSIPAVRMSDGPNGVRGSSHFAATPAQCMPCATSFGSTFDPELIEEAGAFLGDEAKFKSSVILLAPTCNIQRSPLGGRSFESFSEDPHLSGMLAAAYVKGLQSKGVAATIKHFVCNDQEHERTAAESVLSDRALREIYLYPFMIAQRDAKPWAYMTSYGRLRGIHCSENRELLQGLLRDEWKFDGIVMSDWYGTYGVDQPVNAGLDVEMPGPPRWRQGQLLKHCLTAQKLSVQAIDERVTALLKFVQHQAKLNPEVVYGDGKERTRDTEEGRKFCRKLSADGIVLLKNDGDVLPIQPKKYKRVAVIGPHAKDRIYSGGGSAFLKASYVVTPYAGIVEALGSDFEVGYEVGCYANKYHPTLESLLTTQDGQPGWTCTFYNHLPDGSLSDPVASFILQDTRIRVNDFLPAGLNEVWSIKLTGKLTVDKAVEFELGLAVAGRAKLYVDGKMTIDNWTKQTPGDFFYGQGTVEERAVVHLEAKKSVDILIDYTNTKPPNSAIDTQPALMRGVRLGGCPKIHDEEALQAAERLAAESDIVIVVGGLTPEWESEGFDRPTLDLPGKQQELIERVAKVNKKTVVVIQAGSATSMSYAYDSAHPTVPAVVQAWYQGNETGNAIADILTGKVNPSGKLPLTLPKRVEDIAAYPNLRSEKGKVHYREDLFVGYKHFHKNGLEPAFHFGHGLSYTTFSLSKLVIERDNSAGKDAFNVKVSVTVKNDGAVAGAEVLQVYVSYPDKGITHPKMQLRGFVKVKDLQPGESREVGVLLDKYAVSYWEVDPYSNSSIGKGVWRVEDGEYGIHVGASYDRIVLEGKIMISEEESFVWNGL</sequence>
<comment type="caution">
    <text evidence="8">The sequence shown here is derived from an EMBL/GenBank/DDBJ whole genome shotgun (WGS) entry which is preliminary data.</text>
</comment>
<comment type="pathway">
    <text evidence="6">Glycan metabolism; cellulose degradation.</text>
</comment>
<dbReference type="EC" id="3.2.1.21" evidence="3 6"/>
<feature type="domain" description="PA14" evidence="7">
    <location>
        <begin position="407"/>
        <end position="565"/>
    </location>
</feature>
<evidence type="ECO:0000256" key="5">
    <source>
        <dbReference type="ARBA" id="ARBA00023295"/>
    </source>
</evidence>
<keyword evidence="5 6" id="KW-0326">Glycosidase</keyword>
<dbReference type="Pfam" id="PF07691">
    <property type="entry name" value="PA14"/>
    <property type="match status" value="1"/>
</dbReference>
<gene>
    <name evidence="8" type="ORF">AAF712_001489</name>
</gene>
<proteinExistence type="inferred from homology"/>
<dbReference type="InterPro" id="IPR050288">
    <property type="entry name" value="Cellulose_deg_GH3"/>
</dbReference>
<dbReference type="Pfam" id="PF01915">
    <property type="entry name" value="Glyco_hydro_3_C"/>
    <property type="match status" value="1"/>
</dbReference>